<feature type="compositionally biased region" description="Polar residues" evidence="1">
    <location>
        <begin position="16"/>
        <end position="39"/>
    </location>
</feature>
<dbReference type="AlphaFoldDB" id="A0A427Y7D5"/>
<feature type="region of interest" description="Disordered" evidence="1">
    <location>
        <begin position="320"/>
        <end position="353"/>
    </location>
</feature>
<dbReference type="OrthoDB" id="2591172at2759"/>
<feature type="region of interest" description="Disordered" evidence="1">
    <location>
        <begin position="367"/>
        <end position="406"/>
    </location>
</feature>
<evidence type="ECO:0000313" key="3">
    <source>
        <dbReference type="Proteomes" id="UP000279259"/>
    </source>
</evidence>
<organism evidence="2 3">
    <name type="scientific">Saitozyma podzolica</name>
    <dbReference type="NCBI Taxonomy" id="1890683"/>
    <lineage>
        <taxon>Eukaryota</taxon>
        <taxon>Fungi</taxon>
        <taxon>Dikarya</taxon>
        <taxon>Basidiomycota</taxon>
        <taxon>Agaricomycotina</taxon>
        <taxon>Tremellomycetes</taxon>
        <taxon>Tremellales</taxon>
        <taxon>Trimorphomycetaceae</taxon>
        <taxon>Saitozyma</taxon>
    </lineage>
</organism>
<proteinExistence type="predicted"/>
<feature type="compositionally biased region" description="Acidic residues" evidence="1">
    <location>
        <begin position="386"/>
        <end position="402"/>
    </location>
</feature>
<feature type="region of interest" description="Disordered" evidence="1">
    <location>
        <begin position="705"/>
        <end position="740"/>
    </location>
</feature>
<reference evidence="2 3" key="1">
    <citation type="submission" date="2018-11" db="EMBL/GenBank/DDBJ databases">
        <title>Genome sequence of Saitozyma podzolica DSM 27192.</title>
        <authorList>
            <person name="Aliyu H."/>
            <person name="Gorte O."/>
            <person name="Ochsenreither K."/>
        </authorList>
    </citation>
    <scope>NUCLEOTIDE SEQUENCE [LARGE SCALE GENOMIC DNA]</scope>
    <source>
        <strain evidence="2 3">DSM 27192</strain>
    </source>
</reference>
<dbReference type="EMBL" id="RSCD01000018">
    <property type="protein sequence ID" value="RSH86974.1"/>
    <property type="molecule type" value="Genomic_DNA"/>
</dbReference>
<comment type="caution">
    <text evidence="2">The sequence shown here is derived from an EMBL/GenBank/DDBJ whole genome shotgun (WGS) entry which is preliminary data.</text>
</comment>
<sequence length="740" mass="81269">MTSFQLAPSFEAPRPQTHQGILSSPSESPRLQRPSSQASMHYPPVSAATTYSPVQHSDVQAITPFATTHTQPYRSYQPNTLSLPLPHSNFVGGGYPSTAPPLASYPNPGNAFYGGQPMIRTVSHAHPLHSATDHTASTRYSASPHSTPHALDAPPTASAVYSMSINPPAFTMQGSEERHVNPSIFNPSYPMSRSTSGASDAAGDTTRLLTPHLDFRNDYLSPNEQELRKVSDSLGRPRFYQPQSTGGLSGGGYDMTQGLGLDPHPQPSGFFFNRTVAGDHFALSAERGDVKPPFSSFQAETEYERQREHNIQDNQKLLEDLGVGGGGGHTSYSRSRNASHSHGHRKTSSARRRVLTQERPVRMSSRIASMGQNVSYADLDGGPPSDLEEDEDEYASDQDMGEDDFRPVKRTKGAKRSYGRQVSYAQKPSRKVELSLYGLLQVYPEIPHSFPLFYYTLNNDLTINSDSVPLIGSIPSTCTPIEKADTLRQFFHRGRRVLAQLDAFASRCDRKFENAEEKWPELDFDTRVAVRDVRRKVVERCENYKYTRRDILDKVLGKNKWQPIEQGLIEWKAGVTEGDPANDLANVTLTLPTPPIHMYAAQQAQTQRHASQSTYPGRVIRPFPARSRVASAAPRTISVNMGSPDRQAYPHTAMSMPTAQGYGYAPQPPAPMYGEDQVAMSVQMPGVREAVAQGMATSSAMTALPTGWAADPAQGIKRARSDDESDNGSQGDHNSEASFA</sequence>
<gene>
    <name evidence="2" type="ORF">EHS25_003462</name>
</gene>
<protein>
    <submittedName>
        <fullName evidence="2">Uncharacterized protein</fullName>
    </submittedName>
</protein>
<feature type="region of interest" description="Disordered" evidence="1">
    <location>
        <begin position="216"/>
        <end position="264"/>
    </location>
</feature>
<keyword evidence="3" id="KW-1185">Reference proteome</keyword>
<feature type="region of interest" description="Disordered" evidence="1">
    <location>
        <begin position="1"/>
        <end position="43"/>
    </location>
</feature>
<feature type="compositionally biased region" description="Basic residues" evidence="1">
    <location>
        <begin position="337"/>
        <end position="353"/>
    </location>
</feature>
<dbReference type="Proteomes" id="UP000279259">
    <property type="component" value="Unassembled WGS sequence"/>
</dbReference>
<name>A0A427Y7D5_9TREE</name>
<evidence type="ECO:0000256" key="1">
    <source>
        <dbReference type="SAM" id="MobiDB-lite"/>
    </source>
</evidence>
<evidence type="ECO:0000313" key="2">
    <source>
        <dbReference type="EMBL" id="RSH86974.1"/>
    </source>
</evidence>
<accession>A0A427Y7D5</accession>